<keyword evidence="2" id="KW-1185">Reference proteome</keyword>
<dbReference type="STRING" id="1218598.LEP1GSC060_0707"/>
<sequence length="37" mass="4459">MFSRTFRNHGKTRLYTIVLPGFLLFSRRIKPAYNIMI</sequence>
<name>N1WM62_9LEPT</name>
<proteinExistence type="predicted"/>
<evidence type="ECO:0000313" key="1">
    <source>
        <dbReference type="EMBL" id="EMY78327.1"/>
    </source>
</evidence>
<dbReference type="EMBL" id="AOHC02000023">
    <property type="protein sequence ID" value="EMY78327.1"/>
    <property type="molecule type" value="Genomic_DNA"/>
</dbReference>
<gene>
    <name evidence="1" type="ORF">LEP1GSC060_0707</name>
</gene>
<organism evidence="1 2">
    <name type="scientific">Leptospira weilii serovar Ranarum str. ICFT</name>
    <dbReference type="NCBI Taxonomy" id="1218598"/>
    <lineage>
        <taxon>Bacteria</taxon>
        <taxon>Pseudomonadati</taxon>
        <taxon>Spirochaetota</taxon>
        <taxon>Spirochaetia</taxon>
        <taxon>Leptospirales</taxon>
        <taxon>Leptospiraceae</taxon>
        <taxon>Leptospira</taxon>
    </lineage>
</organism>
<protein>
    <submittedName>
        <fullName evidence="1">Uncharacterized protein</fullName>
    </submittedName>
</protein>
<comment type="caution">
    <text evidence="1">The sequence shown here is derived from an EMBL/GenBank/DDBJ whole genome shotgun (WGS) entry which is preliminary data.</text>
</comment>
<dbReference type="AlphaFoldDB" id="N1WM62"/>
<accession>N1WM62</accession>
<reference evidence="1" key="1">
    <citation type="submission" date="2013-03" db="EMBL/GenBank/DDBJ databases">
        <authorList>
            <person name="Harkins D.M."/>
            <person name="Durkin A.S."/>
            <person name="Brinkac L.M."/>
            <person name="Haft D.H."/>
            <person name="Selengut J.D."/>
            <person name="Sanka R."/>
            <person name="DePew J."/>
            <person name="Purushe J."/>
            <person name="Hartskeerl R.A."/>
            <person name="Ahmed A."/>
            <person name="van der Linden H."/>
            <person name="Goris M.G.A."/>
            <person name="Vinetz J.M."/>
            <person name="Sutton G.G."/>
            <person name="Nierman W.C."/>
            <person name="Fouts D.E."/>
        </authorList>
    </citation>
    <scope>NUCLEOTIDE SEQUENCE [LARGE SCALE GENOMIC DNA]</scope>
    <source>
        <strain evidence="1">ICFT</strain>
    </source>
</reference>
<evidence type="ECO:0000313" key="2">
    <source>
        <dbReference type="Proteomes" id="UP000012313"/>
    </source>
</evidence>
<dbReference type="Proteomes" id="UP000012313">
    <property type="component" value="Unassembled WGS sequence"/>
</dbReference>